<organism evidence="5 6">
    <name type="scientific">Planococcus antarcticus DSM 14505</name>
    <dbReference type="NCBI Taxonomy" id="1185653"/>
    <lineage>
        <taxon>Bacteria</taxon>
        <taxon>Bacillati</taxon>
        <taxon>Bacillota</taxon>
        <taxon>Bacilli</taxon>
        <taxon>Bacillales</taxon>
        <taxon>Caryophanaceae</taxon>
        <taxon>Planococcus</taxon>
    </lineage>
</organism>
<dbReference type="PANTHER" id="PTHR30050">
    <property type="entry name" value="CHROMOSOMAL REPLICATION INITIATOR PROTEIN DNAA"/>
    <property type="match status" value="1"/>
</dbReference>
<evidence type="ECO:0000313" key="6">
    <source>
        <dbReference type="Proteomes" id="UP000004725"/>
    </source>
</evidence>
<gene>
    <name evidence="5" type="ORF">A1A1_01468</name>
</gene>
<evidence type="ECO:0000256" key="1">
    <source>
        <dbReference type="ARBA" id="ARBA00008059"/>
    </source>
</evidence>
<dbReference type="InterPro" id="IPR047661">
    <property type="entry name" value="IstB"/>
</dbReference>
<evidence type="ECO:0000313" key="5">
    <source>
        <dbReference type="EMBL" id="EIM08322.1"/>
    </source>
</evidence>
<sequence>MNEHHFQLEDYLKRLRLPAIRAQLDVYLREANEQQMTYESFLYHLLQLEVAEREIKRKELARKQARFPVEKTLADFYFERAPHVPKRKVLEIAEGNYIYDKRNVLMIGNSGTGKTHIMIGLAQIAIEKGYKVRYYTAAGLANEIMEAQDEKKLLQLEKKWLAADLVLVDELGYIPYHKRAAELMFQFFSSRYEKGSMIITSNREFNKWNEVFHDDQMTAALLDRLTHKAHILDMNGESYRLRETLESRSI</sequence>
<dbReference type="InterPro" id="IPR027417">
    <property type="entry name" value="P-loop_NTPase"/>
</dbReference>
<feature type="domain" description="AAA+ ATPase" evidence="4">
    <location>
        <begin position="100"/>
        <end position="235"/>
    </location>
</feature>
<keyword evidence="2" id="KW-0547">Nucleotide-binding</keyword>
<dbReference type="Gene3D" id="3.40.50.300">
    <property type="entry name" value="P-loop containing nucleotide triphosphate hydrolases"/>
    <property type="match status" value="1"/>
</dbReference>
<dbReference type="InterPro" id="IPR003593">
    <property type="entry name" value="AAA+_ATPase"/>
</dbReference>
<dbReference type="NCBIfam" id="NF038214">
    <property type="entry name" value="IS21_help_AAA"/>
    <property type="match status" value="1"/>
</dbReference>
<dbReference type="InterPro" id="IPR002611">
    <property type="entry name" value="IstB_ATP-bd"/>
</dbReference>
<dbReference type="CDD" id="cd00009">
    <property type="entry name" value="AAA"/>
    <property type="match status" value="1"/>
</dbReference>
<protein>
    <submittedName>
        <fullName evidence="5">DNA replication protein</fullName>
    </submittedName>
</protein>
<reference evidence="5 6" key="1">
    <citation type="journal article" date="2012" name="J. Bacteriol.">
        <title>Genome Sequence of the Antarctic Psychrophile Bacterium Planococcus antarcticus DSM 14505.</title>
        <authorList>
            <person name="Margolles A."/>
            <person name="Gueimonde M."/>
            <person name="Sanchez B."/>
        </authorList>
    </citation>
    <scope>NUCLEOTIDE SEQUENCE [LARGE SCALE GENOMIC DNA]</scope>
    <source>
        <strain evidence="5 6">DSM 14505</strain>
    </source>
</reference>
<dbReference type="Proteomes" id="UP000004725">
    <property type="component" value="Unassembled WGS sequence"/>
</dbReference>
<proteinExistence type="inferred from homology"/>
<dbReference type="AlphaFoldDB" id="A0AA87LVC0"/>
<accession>A0AA87LVC0</accession>
<dbReference type="GO" id="GO:0006260">
    <property type="term" value="P:DNA replication"/>
    <property type="evidence" value="ECO:0007669"/>
    <property type="project" value="TreeGrafter"/>
</dbReference>
<evidence type="ECO:0000256" key="2">
    <source>
        <dbReference type="ARBA" id="ARBA00022741"/>
    </source>
</evidence>
<evidence type="ECO:0000256" key="3">
    <source>
        <dbReference type="ARBA" id="ARBA00022840"/>
    </source>
</evidence>
<dbReference type="EMBL" id="AJYB01000006">
    <property type="protein sequence ID" value="EIM08322.1"/>
    <property type="molecule type" value="Genomic_DNA"/>
</dbReference>
<keyword evidence="3" id="KW-0067">ATP-binding</keyword>
<comment type="caution">
    <text evidence="5">The sequence shown here is derived from an EMBL/GenBank/DDBJ whole genome shotgun (WGS) entry which is preliminary data.</text>
</comment>
<evidence type="ECO:0000259" key="4">
    <source>
        <dbReference type="SMART" id="SM00382"/>
    </source>
</evidence>
<dbReference type="SMART" id="SM00382">
    <property type="entry name" value="AAA"/>
    <property type="match status" value="1"/>
</dbReference>
<dbReference type="GO" id="GO:0005524">
    <property type="term" value="F:ATP binding"/>
    <property type="evidence" value="ECO:0007669"/>
    <property type="project" value="UniProtKB-KW"/>
</dbReference>
<dbReference type="RefSeq" id="WP_006828314.1">
    <property type="nucleotide sequence ID" value="NZ_AJYB01000006.1"/>
</dbReference>
<dbReference type="PIRSF" id="PIRSF003073">
    <property type="entry name" value="DNAC_TnpB_IstB"/>
    <property type="match status" value="1"/>
</dbReference>
<name>A0AA87LVC0_9BACL</name>
<comment type="similarity">
    <text evidence="1">Belongs to the IS21/IS1162 putative ATP-binding protein family.</text>
</comment>
<dbReference type="Pfam" id="PF01695">
    <property type="entry name" value="IstB_IS21"/>
    <property type="match status" value="1"/>
</dbReference>
<dbReference type="InterPro" id="IPR028350">
    <property type="entry name" value="DNAC/IstB-like"/>
</dbReference>
<dbReference type="PANTHER" id="PTHR30050:SF4">
    <property type="entry name" value="ATP-BINDING PROTEIN RV3427C IN INSERTION SEQUENCE-RELATED"/>
    <property type="match status" value="1"/>
</dbReference>
<dbReference type="SUPFAM" id="SSF52540">
    <property type="entry name" value="P-loop containing nucleoside triphosphate hydrolases"/>
    <property type="match status" value="1"/>
</dbReference>